<feature type="binding site" description="via carbamate group" evidence="11">
    <location>
        <position position="740"/>
    </location>
    <ligand>
        <name>Mn(2+)</name>
        <dbReference type="ChEBI" id="CHEBI:29035"/>
    </ligand>
</feature>
<dbReference type="FunFam" id="3.30.470.20:FF:000012">
    <property type="entry name" value="Pyruvate carboxylase"/>
    <property type="match status" value="1"/>
</dbReference>
<dbReference type="Proteomes" id="UP000515158">
    <property type="component" value="Unplaced"/>
</dbReference>
<dbReference type="CDD" id="cd06850">
    <property type="entry name" value="biotinyl_domain"/>
    <property type="match status" value="1"/>
</dbReference>
<dbReference type="OrthoDB" id="196847at2759"/>
<dbReference type="InterPro" id="IPR005479">
    <property type="entry name" value="CPAse_ATP-bd"/>
</dbReference>
<evidence type="ECO:0000256" key="12">
    <source>
        <dbReference type="PIRSR" id="PIRSR001594-4"/>
    </source>
</evidence>
<evidence type="ECO:0000256" key="1">
    <source>
        <dbReference type="ARBA" id="ARBA00001953"/>
    </source>
</evidence>
<dbReference type="GO" id="GO:0009374">
    <property type="term" value="F:biotin binding"/>
    <property type="evidence" value="ECO:0007669"/>
    <property type="project" value="UniProtKB-ARBA"/>
</dbReference>
<evidence type="ECO:0000313" key="17">
    <source>
        <dbReference type="Proteomes" id="UP000515158"/>
    </source>
</evidence>
<dbReference type="InterPro" id="IPR003379">
    <property type="entry name" value="Carboxylase_cons_dom"/>
</dbReference>
<accession>A0A6P8YJG9</accession>
<dbReference type="GO" id="GO:0046872">
    <property type="term" value="F:metal ion binding"/>
    <property type="evidence" value="ECO:0007669"/>
    <property type="project" value="UniProtKB-KW"/>
</dbReference>
<evidence type="ECO:0000256" key="6">
    <source>
        <dbReference type="ARBA" id="ARBA00022840"/>
    </source>
</evidence>
<dbReference type="GeneID" id="117641098"/>
<evidence type="ECO:0000256" key="10">
    <source>
        <dbReference type="PIRSR" id="PIRSR001594-2"/>
    </source>
</evidence>
<reference evidence="18" key="1">
    <citation type="submission" date="2025-08" db="UniProtKB">
        <authorList>
            <consortium name="RefSeq"/>
        </authorList>
    </citation>
    <scope>IDENTIFICATION</scope>
    <source>
        <tissue evidence="18">Total insect</tissue>
    </source>
</reference>
<dbReference type="Pfam" id="PF00289">
    <property type="entry name" value="Biotin_carb_N"/>
    <property type="match status" value="1"/>
</dbReference>
<dbReference type="SUPFAM" id="SSF51246">
    <property type="entry name" value="Rudiment single hybrid motif"/>
    <property type="match status" value="1"/>
</dbReference>
<dbReference type="SUPFAM" id="SSF51569">
    <property type="entry name" value="Aldolase"/>
    <property type="match status" value="1"/>
</dbReference>
<keyword evidence="17" id="KW-1185">Reference proteome</keyword>
<dbReference type="InterPro" id="IPR013785">
    <property type="entry name" value="Aldolase_TIM"/>
</dbReference>
<dbReference type="InterPro" id="IPR000089">
    <property type="entry name" value="Biotin_lipoyl"/>
</dbReference>
<dbReference type="Pfam" id="PF02436">
    <property type="entry name" value="PYC_OADA"/>
    <property type="match status" value="1"/>
</dbReference>
<dbReference type="Gene3D" id="2.40.50.100">
    <property type="match status" value="1"/>
</dbReference>
<evidence type="ECO:0000256" key="9">
    <source>
        <dbReference type="PIRSR" id="PIRSR001594-1"/>
    </source>
</evidence>
<feature type="binding site" evidence="10">
    <location>
        <position position="268"/>
    </location>
    <ligand>
        <name>ATP</name>
        <dbReference type="ChEBI" id="CHEBI:30616"/>
    </ligand>
</feature>
<dbReference type="Gene3D" id="3.20.20.70">
    <property type="entry name" value="Aldolase class I"/>
    <property type="match status" value="1"/>
</dbReference>
<dbReference type="PANTHER" id="PTHR43778:SF2">
    <property type="entry name" value="PYRUVATE CARBOXYLASE, MITOCHONDRIAL"/>
    <property type="match status" value="1"/>
</dbReference>
<dbReference type="InterPro" id="IPR000891">
    <property type="entry name" value="PYR_CT"/>
</dbReference>
<sequence>MLGNKFARSALARRMRSPLHSIRNQSTKVEYRPIRSVLAANRGEIAIRVFRACTELGIKSVAIYSEQDKMQMHRQKADESYIVGKGLPPVQAYLNIPDIIRIAKENNVDAIHPGYGFLSERSDFAQAVVDAGIRFIGPAPSVVQKMGDKVAARQAAIAAGVPIVPGTDGPVTKAEEAEEFCLKHGLPVIFKAAYGGGGRGMRVVRKMEEVKDAFSRASSEANAAFGNGAMFIEKFIERPRHIEVQLLGDKAGNVVHLHERDCSVQRRHQKVVEIAPAPNLPDKIRDAMFHYAVKLAKHVGYENAGTVEFLCDDQGNFYFIEVNARLQVEHTVTEEVTGIDLLQSQIRVAEGMTLPELGMTQDKIKAQGYAVQCRVTTEDPAKGFQPDTGRIEVFRTGEGMGIRLDGASAYPGAVISPFYDSLLVKVISHSTDLQSSAAKMSRALREFRVRGVKTNIPFLLNVLENQTFLNGSVDTNFIDEQPTLFNFKPSQNRAQKLLNYLGTVLVNGPSTPLANTLMKPANITPHVPEVPIDMKPPEGLRQVLLKDGPEAFAKAVRSKKGLLLMDTTFRDAHQSLLATRVRTHDLLRISPFVSHNFSNLYSLENWGGATFDVSLRFLHECPWERLEAMRKEIPNIPFQMLLRGANAVGYTNYPDNVVFKFCEMSVKAGMDIFRVFDSLNYLPNLVVGMEAAGKAGGVVEAAISYTGDVSDPKRTKYDLKYYLNLTDELVKAGTHVLAIKDMAGLLKPASAKLLITAIRDKYPDLPIHIHTHDTAGAGVASMLACAEAGADVVDVAVDSMSGMTSQPSMGAVVASLQGTKLDTGYDLSDISKYSAYWEQTRTLYAPFECCLTMKSGNADVYLNEIPGGQYTNLQFQAYSLGLGEFFEDIKKAYREANLLLGDIVKVTPSSKVVGDLANFMVQNKLTADDVLEKAEELSFPKSVVEFLQGAIGEPYQGYPEPLRSKVLKDMPRVQGRPGASLPPLDFKKLGDELKERHPTASEYDVMSSALYPAVTEDYLNFREEFGPVDKLDTRIFLTGPKIGEDFEASIEKGKTLSFKTLAMADDLTPNGEREVFFELNGQMRSVFIQDKEARKEIHIHPKAQKGVKGQIGSPMPGSVIEVQVQVGQKVEKGAPLVVISAMKMEMVVQAPIAGTVKSIDIQPGMKVEGDDLLATIE</sequence>
<feature type="binding site" evidence="10">
    <location>
        <position position="233"/>
    </location>
    <ligand>
        <name>ATP</name>
        <dbReference type="ChEBI" id="CHEBI:30616"/>
    </ligand>
</feature>
<dbReference type="NCBIfam" id="NF006761">
    <property type="entry name" value="PRK09282.1"/>
    <property type="match status" value="1"/>
</dbReference>
<dbReference type="EC" id="6.4.1.1" evidence="2 8"/>
<feature type="binding site" evidence="10">
    <location>
        <position position="149"/>
    </location>
    <ligand>
        <name>ATP</name>
        <dbReference type="ChEBI" id="CHEBI:30616"/>
    </ligand>
</feature>
<dbReference type="PIRSF" id="PIRSF001594">
    <property type="entry name" value="Pyruv_carbox"/>
    <property type="match status" value="1"/>
</dbReference>
<comment type="catalytic activity">
    <reaction evidence="8">
        <text>hydrogencarbonate + pyruvate + ATP = oxaloacetate + ADP + phosphate + H(+)</text>
        <dbReference type="Rhea" id="RHEA:20844"/>
        <dbReference type="ChEBI" id="CHEBI:15361"/>
        <dbReference type="ChEBI" id="CHEBI:15378"/>
        <dbReference type="ChEBI" id="CHEBI:16452"/>
        <dbReference type="ChEBI" id="CHEBI:17544"/>
        <dbReference type="ChEBI" id="CHEBI:30616"/>
        <dbReference type="ChEBI" id="CHEBI:43474"/>
        <dbReference type="ChEBI" id="CHEBI:456216"/>
        <dbReference type="EC" id="6.4.1.1"/>
    </reaction>
</comment>
<dbReference type="InterPro" id="IPR005482">
    <property type="entry name" value="Biotin_COase_C"/>
</dbReference>
<dbReference type="AlphaFoldDB" id="A0A6P8YJG9"/>
<dbReference type="InterPro" id="IPR011053">
    <property type="entry name" value="Single_hybrid_motif"/>
</dbReference>
<feature type="binding site" evidence="11">
    <location>
        <position position="772"/>
    </location>
    <ligand>
        <name>Mn(2+)</name>
        <dbReference type="ChEBI" id="CHEBI:29035"/>
    </ligand>
</feature>
<dbReference type="PROSITE" id="PS50975">
    <property type="entry name" value="ATP_GRASP"/>
    <property type="match status" value="1"/>
</dbReference>
<feature type="binding site" evidence="10">
    <location>
        <position position="907"/>
    </location>
    <ligand>
        <name>substrate</name>
    </ligand>
</feature>
<dbReference type="Gene3D" id="3.30.470.20">
    <property type="entry name" value="ATP-grasp fold, B domain"/>
    <property type="match status" value="1"/>
</dbReference>
<feature type="binding site" evidence="11">
    <location>
        <position position="770"/>
    </location>
    <ligand>
        <name>Mn(2+)</name>
        <dbReference type="ChEBI" id="CHEBI:29035"/>
    </ligand>
</feature>
<dbReference type="FunFam" id="3.40.50.20:FF:000010">
    <property type="entry name" value="Propionyl-CoA carboxylase subunit alpha"/>
    <property type="match status" value="1"/>
</dbReference>
<dbReference type="InterPro" id="IPR005481">
    <property type="entry name" value="BC-like_N"/>
</dbReference>
<name>A0A6P8YJG9_THRPL</name>
<dbReference type="SUPFAM" id="SSF52440">
    <property type="entry name" value="PreATP-grasp domain"/>
    <property type="match status" value="1"/>
</dbReference>
<dbReference type="PANTHER" id="PTHR43778">
    <property type="entry name" value="PYRUVATE CARBOXYLASE"/>
    <property type="match status" value="1"/>
</dbReference>
<dbReference type="CDD" id="cd07937">
    <property type="entry name" value="DRE_TIM_PC_TC_5S"/>
    <property type="match status" value="1"/>
</dbReference>
<feature type="domain" description="Lipoyl-binding" evidence="13">
    <location>
        <begin position="1102"/>
        <end position="1177"/>
    </location>
</feature>
<dbReference type="InterPro" id="IPR055268">
    <property type="entry name" value="PCB-like"/>
</dbReference>
<keyword evidence="6 8" id="KW-0067">ATP-binding</keyword>
<dbReference type="Pfam" id="PF00682">
    <property type="entry name" value="HMGL-like"/>
    <property type="match status" value="1"/>
</dbReference>
<keyword evidence="5 8" id="KW-0547">Nucleotide-binding</keyword>
<dbReference type="InterPro" id="IPR016185">
    <property type="entry name" value="PreATP-grasp_dom_sf"/>
</dbReference>
<feature type="binding site" evidence="10">
    <location>
        <position position="643"/>
    </location>
    <ligand>
        <name>substrate</name>
    </ligand>
</feature>
<gene>
    <name evidence="18" type="primary">LOC117641098</name>
</gene>
<dbReference type="SMART" id="SM00878">
    <property type="entry name" value="Biotin_carb_C"/>
    <property type="match status" value="1"/>
</dbReference>
<dbReference type="NCBIfam" id="NF009554">
    <property type="entry name" value="PRK12999.1"/>
    <property type="match status" value="1"/>
</dbReference>
<dbReference type="PROSITE" id="PS50968">
    <property type="entry name" value="BIOTINYL_LIPOYL"/>
    <property type="match status" value="1"/>
</dbReference>
<evidence type="ECO:0000259" key="16">
    <source>
        <dbReference type="PROSITE" id="PS50991"/>
    </source>
</evidence>
<keyword evidence="7 8" id="KW-0092">Biotin</keyword>
<feature type="binding site" evidence="11">
    <location>
        <position position="571"/>
    </location>
    <ligand>
        <name>Mn(2+)</name>
        <dbReference type="ChEBI" id="CHEBI:29035"/>
    </ligand>
</feature>
<evidence type="ECO:0000259" key="13">
    <source>
        <dbReference type="PROSITE" id="PS50968"/>
    </source>
</evidence>
<dbReference type="CTD" id="36020"/>
<dbReference type="Pfam" id="PF02785">
    <property type="entry name" value="Biotin_carb_C"/>
    <property type="match status" value="1"/>
</dbReference>
<dbReference type="PROSITE" id="PS00867">
    <property type="entry name" value="CPSASE_2"/>
    <property type="match status" value="1"/>
</dbReference>
<organism evidence="18">
    <name type="scientific">Thrips palmi</name>
    <name type="common">Melon thrips</name>
    <dbReference type="NCBI Taxonomy" id="161013"/>
    <lineage>
        <taxon>Eukaryota</taxon>
        <taxon>Metazoa</taxon>
        <taxon>Ecdysozoa</taxon>
        <taxon>Arthropoda</taxon>
        <taxon>Hexapoda</taxon>
        <taxon>Insecta</taxon>
        <taxon>Pterygota</taxon>
        <taxon>Neoptera</taxon>
        <taxon>Paraneoptera</taxon>
        <taxon>Thysanoptera</taxon>
        <taxon>Terebrantia</taxon>
        <taxon>Thripoidea</taxon>
        <taxon>Thripidae</taxon>
        <taxon>Thrips</taxon>
    </lineage>
</organism>
<dbReference type="Gene3D" id="3.10.600.10">
    <property type="entry name" value="pyruvate carboxylase f1077a mutant domain"/>
    <property type="match status" value="1"/>
</dbReference>
<evidence type="ECO:0000256" key="7">
    <source>
        <dbReference type="ARBA" id="ARBA00023267"/>
    </source>
</evidence>
<evidence type="ECO:0000256" key="4">
    <source>
        <dbReference type="ARBA" id="ARBA00022723"/>
    </source>
</evidence>
<dbReference type="GO" id="GO:0005737">
    <property type="term" value="C:cytoplasm"/>
    <property type="evidence" value="ECO:0007669"/>
    <property type="project" value="TreeGrafter"/>
</dbReference>
<evidence type="ECO:0000256" key="3">
    <source>
        <dbReference type="ARBA" id="ARBA00022598"/>
    </source>
</evidence>
<keyword evidence="3 8" id="KW-0436">Ligase</keyword>
<evidence type="ECO:0000256" key="5">
    <source>
        <dbReference type="ARBA" id="ARBA00022741"/>
    </source>
</evidence>
<feature type="domain" description="Biotin carboxylation" evidence="15">
    <location>
        <begin position="33"/>
        <end position="483"/>
    </location>
</feature>
<dbReference type="SUPFAM" id="SSF56059">
    <property type="entry name" value="Glutathione synthetase ATP-binding domain-like"/>
    <property type="match status" value="1"/>
</dbReference>
<keyword evidence="18" id="KW-0670">Pyruvate</keyword>
<feature type="modified residue" description="N6-carboxylysine" evidence="12">
    <location>
        <position position="740"/>
    </location>
</feature>
<evidence type="ECO:0000256" key="8">
    <source>
        <dbReference type="PIRNR" id="PIRNR001594"/>
    </source>
</evidence>
<dbReference type="InterPro" id="IPR011761">
    <property type="entry name" value="ATP-grasp"/>
</dbReference>
<comment type="function">
    <text evidence="8">Catalyzes a 2-step reaction, involving the ATP-dependent carboxylation of the covalently attached biotin in the first step and the transfer of the carboxyl group to pyruvate in the second.</text>
</comment>
<keyword evidence="4 11" id="KW-0479">Metal-binding</keyword>
<comment type="cofactor">
    <cofactor evidence="1 8">
        <name>biotin</name>
        <dbReference type="ChEBI" id="CHEBI:57586"/>
    </cofactor>
</comment>
<dbReference type="FunFam" id="3.20.20.70:FF:000033">
    <property type="entry name" value="Pyruvate carboxylase"/>
    <property type="match status" value="1"/>
</dbReference>
<dbReference type="SUPFAM" id="SSF51230">
    <property type="entry name" value="Single hybrid motif"/>
    <property type="match status" value="1"/>
</dbReference>
<dbReference type="FunFam" id="2.40.50.100:FF:000003">
    <property type="entry name" value="Acetyl-CoA carboxylase biotin carboxyl carrier protein"/>
    <property type="match status" value="1"/>
</dbReference>
<feature type="domain" description="ATP-grasp" evidence="14">
    <location>
        <begin position="153"/>
        <end position="350"/>
    </location>
</feature>
<dbReference type="InterPro" id="IPR011054">
    <property type="entry name" value="Rudment_hybrid_motif"/>
</dbReference>
<dbReference type="PROSITE" id="PS50991">
    <property type="entry name" value="PYR_CT"/>
    <property type="match status" value="1"/>
</dbReference>
<feature type="domain" description="Pyruvate carboxyltransferase" evidence="16">
    <location>
        <begin position="562"/>
        <end position="831"/>
    </location>
</feature>
<evidence type="ECO:0000259" key="15">
    <source>
        <dbReference type="PROSITE" id="PS50979"/>
    </source>
</evidence>
<dbReference type="Pfam" id="PF02786">
    <property type="entry name" value="CPSase_L_D2"/>
    <property type="match status" value="1"/>
</dbReference>
<dbReference type="RefSeq" id="XP_034234097.1">
    <property type="nucleotide sequence ID" value="XM_034378206.1"/>
</dbReference>
<dbReference type="FunFam" id="3.30.1490.20:FF:000018">
    <property type="entry name" value="Biotin carboxylase"/>
    <property type="match status" value="1"/>
</dbReference>
<dbReference type="GO" id="GO:0004736">
    <property type="term" value="F:pyruvate carboxylase activity"/>
    <property type="evidence" value="ECO:0007669"/>
    <property type="project" value="UniProtKB-EC"/>
</dbReference>
<dbReference type="Pfam" id="PF00364">
    <property type="entry name" value="Biotin_lipoyl"/>
    <property type="match status" value="1"/>
</dbReference>
<dbReference type="PROSITE" id="PS50979">
    <property type="entry name" value="BC"/>
    <property type="match status" value="1"/>
</dbReference>
<dbReference type="GO" id="GO:0006094">
    <property type="term" value="P:gluconeogenesis"/>
    <property type="evidence" value="ECO:0007669"/>
    <property type="project" value="InterPro"/>
</dbReference>
<dbReference type="SUPFAM" id="SSF89000">
    <property type="entry name" value="post-HMGL domain-like"/>
    <property type="match status" value="1"/>
</dbReference>
<dbReference type="InterPro" id="IPR005930">
    <property type="entry name" value="Pyruv_COase"/>
</dbReference>
<feature type="modified residue" description="N6-biotinyllysine" evidence="12">
    <location>
        <position position="1143"/>
    </location>
</feature>
<evidence type="ECO:0000256" key="2">
    <source>
        <dbReference type="ARBA" id="ARBA00013057"/>
    </source>
</evidence>
<feature type="active site" evidence="9">
    <location>
        <position position="325"/>
    </location>
</feature>
<protein>
    <recommendedName>
        <fullName evidence="2 8">Pyruvate carboxylase</fullName>
        <ecNumber evidence="2 8">6.4.1.1</ecNumber>
    </recommendedName>
</protein>
<evidence type="ECO:0000259" key="14">
    <source>
        <dbReference type="PROSITE" id="PS50975"/>
    </source>
</evidence>
<dbReference type="NCBIfam" id="TIGR01235">
    <property type="entry name" value="pyruv_carbox"/>
    <property type="match status" value="1"/>
</dbReference>
<dbReference type="GO" id="GO:0005524">
    <property type="term" value="F:ATP binding"/>
    <property type="evidence" value="ECO:0007669"/>
    <property type="project" value="UniProtKB-UniRule"/>
</dbReference>
<proteinExistence type="predicted"/>
<evidence type="ECO:0000313" key="18">
    <source>
        <dbReference type="RefSeq" id="XP_034234097.1"/>
    </source>
</evidence>
<dbReference type="InterPro" id="IPR011764">
    <property type="entry name" value="Biotin_carboxylation_dom"/>
</dbReference>
<evidence type="ECO:0000256" key="11">
    <source>
        <dbReference type="PIRSR" id="PIRSR001594-3"/>
    </source>
</evidence>